<proteinExistence type="predicted"/>
<gene>
    <name evidence="2" type="ORF">PMAYCL1PPCAC_25844</name>
</gene>
<evidence type="ECO:0000313" key="2">
    <source>
        <dbReference type="EMBL" id="GMR55649.1"/>
    </source>
</evidence>
<comment type="caution">
    <text evidence="2">The sequence shown here is derived from an EMBL/GenBank/DDBJ whole genome shotgun (WGS) entry which is preliminary data.</text>
</comment>
<organism evidence="2 3">
    <name type="scientific">Pristionchus mayeri</name>
    <dbReference type="NCBI Taxonomy" id="1317129"/>
    <lineage>
        <taxon>Eukaryota</taxon>
        <taxon>Metazoa</taxon>
        <taxon>Ecdysozoa</taxon>
        <taxon>Nematoda</taxon>
        <taxon>Chromadorea</taxon>
        <taxon>Rhabditida</taxon>
        <taxon>Rhabditina</taxon>
        <taxon>Diplogasteromorpha</taxon>
        <taxon>Diplogasteroidea</taxon>
        <taxon>Neodiplogasteridae</taxon>
        <taxon>Pristionchus</taxon>
    </lineage>
</organism>
<feature type="region of interest" description="Disordered" evidence="1">
    <location>
        <begin position="1"/>
        <end position="20"/>
    </location>
</feature>
<accession>A0AAN5I8R2</accession>
<sequence>HNQLSRGGMPSGISVGMGFRSGGTPLTDIASVISTMPHPSQAPMQQLEMTPMRQPMQQMQHPMGRGGG</sequence>
<feature type="non-terminal residue" evidence="2">
    <location>
        <position position="68"/>
    </location>
</feature>
<dbReference type="AlphaFoldDB" id="A0AAN5I8R2"/>
<name>A0AAN5I8R2_9BILA</name>
<evidence type="ECO:0000313" key="3">
    <source>
        <dbReference type="Proteomes" id="UP001328107"/>
    </source>
</evidence>
<reference evidence="3" key="1">
    <citation type="submission" date="2022-10" db="EMBL/GenBank/DDBJ databases">
        <title>Genome assembly of Pristionchus species.</title>
        <authorList>
            <person name="Yoshida K."/>
            <person name="Sommer R.J."/>
        </authorList>
    </citation>
    <scope>NUCLEOTIDE SEQUENCE [LARGE SCALE GENOMIC DNA]</scope>
    <source>
        <strain evidence="3">RS5460</strain>
    </source>
</reference>
<keyword evidence="3" id="KW-1185">Reference proteome</keyword>
<dbReference type="EMBL" id="BTRK01000005">
    <property type="protein sequence ID" value="GMR55649.1"/>
    <property type="molecule type" value="Genomic_DNA"/>
</dbReference>
<protein>
    <submittedName>
        <fullName evidence="2">Uncharacterized protein</fullName>
    </submittedName>
</protein>
<feature type="non-terminal residue" evidence="2">
    <location>
        <position position="1"/>
    </location>
</feature>
<dbReference type="Proteomes" id="UP001328107">
    <property type="component" value="Unassembled WGS sequence"/>
</dbReference>
<evidence type="ECO:0000256" key="1">
    <source>
        <dbReference type="SAM" id="MobiDB-lite"/>
    </source>
</evidence>